<protein>
    <submittedName>
        <fullName evidence="5">Fumarylacetoacetate hydrolase family protein</fullName>
    </submittedName>
</protein>
<evidence type="ECO:0000313" key="5">
    <source>
        <dbReference type="EMBL" id="GJH29360.1"/>
    </source>
</evidence>
<name>A0AA37IN18_9BURK</name>
<evidence type="ECO:0000256" key="2">
    <source>
        <dbReference type="ARBA" id="ARBA00010211"/>
    </source>
</evidence>
<gene>
    <name evidence="5" type="ORF">CBA19CS42_32610</name>
</gene>
<dbReference type="Proteomes" id="UP001055111">
    <property type="component" value="Unassembled WGS sequence"/>
</dbReference>
<accession>A0AA37IN18</accession>
<comment type="similarity">
    <text evidence="2">Belongs to the FAH family.</text>
</comment>
<evidence type="ECO:0000259" key="4">
    <source>
        <dbReference type="Pfam" id="PF01557"/>
    </source>
</evidence>
<comment type="caution">
    <text evidence="5">The sequence shown here is derived from an EMBL/GenBank/DDBJ whole genome shotgun (WGS) entry which is preliminary data.</text>
</comment>
<evidence type="ECO:0000256" key="1">
    <source>
        <dbReference type="ARBA" id="ARBA00001946"/>
    </source>
</evidence>
<dbReference type="PANTHER" id="PTHR42796">
    <property type="entry name" value="FUMARYLACETOACETATE HYDROLASE DOMAIN-CONTAINING PROTEIN 2A-RELATED"/>
    <property type="match status" value="1"/>
</dbReference>
<keyword evidence="3" id="KW-0479">Metal-binding</keyword>
<dbReference type="GO" id="GO:0046872">
    <property type="term" value="F:metal ion binding"/>
    <property type="evidence" value="ECO:0007669"/>
    <property type="project" value="UniProtKB-KW"/>
</dbReference>
<comment type="cofactor">
    <cofactor evidence="1">
        <name>Mg(2+)</name>
        <dbReference type="ChEBI" id="CHEBI:18420"/>
    </cofactor>
</comment>
<proteinExistence type="inferred from homology"/>
<organism evidence="5 6">
    <name type="scientific">Caballeronia novacaledonica</name>
    <dbReference type="NCBI Taxonomy" id="1544861"/>
    <lineage>
        <taxon>Bacteria</taxon>
        <taxon>Pseudomonadati</taxon>
        <taxon>Pseudomonadota</taxon>
        <taxon>Betaproteobacteria</taxon>
        <taxon>Burkholderiales</taxon>
        <taxon>Burkholderiaceae</taxon>
        <taxon>Caballeronia</taxon>
    </lineage>
</organism>
<dbReference type="Gene3D" id="3.90.850.10">
    <property type="entry name" value="Fumarylacetoacetase-like, C-terminal domain"/>
    <property type="match status" value="1"/>
</dbReference>
<reference evidence="5" key="1">
    <citation type="submission" date="2022-09" db="EMBL/GenBank/DDBJ databases">
        <title>Isolation and characterization of 3-chlorobenzoate degrading bacteria from soils in Shizuoka.</title>
        <authorList>
            <person name="Ifat A."/>
            <person name="Ogawa N."/>
            <person name="Kimbara K."/>
            <person name="Moriuchi R."/>
            <person name="Dohra H."/>
            <person name="Shintani M."/>
        </authorList>
    </citation>
    <scope>NUCLEOTIDE SEQUENCE</scope>
    <source>
        <strain evidence="5">19CS4-2</strain>
    </source>
</reference>
<dbReference type="InterPro" id="IPR011234">
    <property type="entry name" value="Fumarylacetoacetase-like_C"/>
</dbReference>
<dbReference type="GO" id="GO:0044281">
    <property type="term" value="P:small molecule metabolic process"/>
    <property type="evidence" value="ECO:0007669"/>
    <property type="project" value="UniProtKB-ARBA"/>
</dbReference>
<dbReference type="Pfam" id="PF01557">
    <property type="entry name" value="FAA_hydrolase"/>
    <property type="match status" value="1"/>
</dbReference>
<dbReference type="InterPro" id="IPR036663">
    <property type="entry name" value="Fumarylacetoacetase_C_sf"/>
</dbReference>
<feature type="domain" description="Fumarylacetoacetase-like C-terminal" evidence="4">
    <location>
        <begin position="87"/>
        <end position="300"/>
    </location>
</feature>
<dbReference type="RefSeq" id="WP_238216630.1">
    <property type="nucleotide sequence ID" value="NZ_BPUS01000022.1"/>
</dbReference>
<dbReference type="InterPro" id="IPR051121">
    <property type="entry name" value="FAH"/>
</dbReference>
<dbReference type="PANTHER" id="PTHR42796:SF4">
    <property type="entry name" value="FUMARYLACETOACETATE HYDROLASE DOMAIN-CONTAINING PROTEIN 2A"/>
    <property type="match status" value="1"/>
</dbReference>
<dbReference type="AlphaFoldDB" id="A0AA37IN18"/>
<dbReference type="SUPFAM" id="SSF56529">
    <property type="entry name" value="FAH"/>
    <property type="match status" value="1"/>
</dbReference>
<evidence type="ECO:0000256" key="3">
    <source>
        <dbReference type="ARBA" id="ARBA00022723"/>
    </source>
</evidence>
<dbReference type="GO" id="GO:0016787">
    <property type="term" value="F:hydrolase activity"/>
    <property type="evidence" value="ECO:0007669"/>
    <property type="project" value="UniProtKB-KW"/>
</dbReference>
<keyword evidence="5" id="KW-0378">Hydrolase</keyword>
<dbReference type="EMBL" id="BPUS01000022">
    <property type="protein sequence ID" value="GJH29360.1"/>
    <property type="molecule type" value="Genomic_DNA"/>
</dbReference>
<sequence length="302" mass="33508">MRLVSYGEFGHERAGILYEKKIIDLQEGMRVADCSVPVSDMRLFLEQKDWRHSAELVWARKGNLELIDVANVRLGSPVPVPRKLLIAGANTKSHIAEAESVLVTPIAPKEPMILAKATSSICGPFDEVIHPPETRKLDYEVELGVVIGRQGRRISESDVKDYIAGFTVINEMSARDIQLAEHEDNPFFRVHFVGKSFDTFNPMGPALVTLDEFEWGKALPLRTEVNGEVRQDDDTDDLYYGIERLVSYISQVMTLFPGDVIATGSPAGVANFMDPPQFLQPGDVVRCEIAGIGAIENRIVQG</sequence>
<evidence type="ECO:0000313" key="6">
    <source>
        <dbReference type="Proteomes" id="UP001055111"/>
    </source>
</evidence>